<keyword evidence="1" id="KW-0732">Signal</keyword>
<feature type="chain" id="PRO_5040302541" description="Secreted protein" evidence="1">
    <location>
        <begin position="18"/>
        <end position="204"/>
    </location>
</feature>
<organism evidence="2 3">
    <name type="scientific">Lojkania enalia</name>
    <dbReference type="NCBI Taxonomy" id="147567"/>
    <lineage>
        <taxon>Eukaryota</taxon>
        <taxon>Fungi</taxon>
        <taxon>Dikarya</taxon>
        <taxon>Ascomycota</taxon>
        <taxon>Pezizomycotina</taxon>
        <taxon>Dothideomycetes</taxon>
        <taxon>Pleosporomycetidae</taxon>
        <taxon>Pleosporales</taxon>
        <taxon>Pleosporales incertae sedis</taxon>
        <taxon>Lojkania</taxon>
    </lineage>
</organism>
<dbReference type="Proteomes" id="UP000800093">
    <property type="component" value="Unassembled WGS sequence"/>
</dbReference>
<name>A0A9P4KC02_9PLEO</name>
<evidence type="ECO:0008006" key="4">
    <source>
        <dbReference type="Google" id="ProtNLM"/>
    </source>
</evidence>
<dbReference type="Pfam" id="PF14273">
    <property type="entry name" value="DUF4360"/>
    <property type="match status" value="1"/>
</dbReference>
<evidence type="ECO:0000313" key="2">
    <source>
        <dbReference type="EMBL" id="KAF2266454.1"/>
    </source>
</evidence>
<keyword evidence="3" id="KW-1185">Reference proteome</keyword>
<dbReference type="EMBL" id="ML986598">
    <property type="protein sequence ID" value="KAF2266454.1"/>
    <property type="molecule type" value="Genomic_DNA"/>
</dbReference>
<accession>A0A9P4KC02</accession>
<proteinExistence type="predicted"/>
<protein>
    <recommendedName>
        <fullName evidence="4">Secreted protein</fullName>
    </recommendedName>
</protein>
<evidence type="ECO:0000313" key="3">
    <source>
        <dbReference type="Proteomes" id="UP000800093"/>
    </source>
</evidence>
<dbReference type="AlphaFoldDB" id="A0A9P4KC02"/>
<feature type="signal peptide" evidence="1">
    <location>
        <begin position="1"/>
        <end position="17"/>
    </location>
</feature>
<gene>
    <name evidence="2" type="ORF">CC78DRAFT_614977</name>
</gene>
<comment type="caution">
    <text evidence="2">The sequence shown here is derived from an EMBL/GenBank/DDBJ whole genome shotgun (WGS) entry which is preliminary data.</text>
</comment>
<reference evidence="3" key="1">
    <citation type="journal article" date="2020" name="Stud. Mycol.">
        <title>101 Dothideomycetes genomes: A test case for predicting lifestyles and emergence of pathogens.</title>
        <authorList>
            <person name="Haridas S."/>
            <person name="Albert R."/>
            <person name="Binder M."/>
            <person name="Bloem J."/>
            <person name="LaButti K."/>
            <person name="Salamov A."/>
            <person name="Andreopoulos B."/>
            <person name="Baker S."/>
            <person name="Barry K."/>
            <person name="Bills G."/>
            <person name="Bluhm B."/>
            <person name="Cannon C."/>
            <person name="Castanera R."/>
            <person name="Culley D."/>
            <person name="Daum C."/>
            <person name="Ezra D."/>
            <person name="Gonzalez J."/>
            <person name="Henrissat B."/>
            <person name="Kuo A."/>
            <person name="Liang C."/>
            <person name="Lipzen A."/>
            <person name="Lutzoni F."/>
            <person name="Magnuson J."/>
            <person name="Mondo S."/>
            <person name="Nolan M."/>
            <person name="Ohm R."/>
            <person name="Pangilinan J."/>
            <person name="Park H.-J."/>
            <person name="Ramirez L."/>
            <person name="Alfaro M."/>
            <person name="Sun H."/>
            <person name="Tritt A."/>
            <person name="Yoshinaga Y."/>
            <person name="Zwiers L.-H."/>
            <person name="Turgeon B."/>
            <person name="Goodwin S."/>
            <person name="Spatafora J."/>
            <person name="Crous P."/>
            <person name="Grigoriev I."/>
        </authorList>
    </citation>
    <scope>NUCLEOTIDE SEQUENCE [LARGE SCALE GENOMIC DNA]</scope>
    <source>
        <strain evidence="3">CBS 304.66</strain>
    </source>
</reference>
<evidence type="ECO:0000256" key="1">
    <source>
        <dbReference type="SAM" id="SignalP"/>
    </source>
</evidence>
<sequence>MRPSIIPILIRIPATLAATVEILSQTYTGRCDDAQSYTNVDGASTILTTSLIPFIPSANPSDRSNRCTVIYNLALSEPNHHILINQNGGEVRGWVQIDGNSTVLIKATYQFPGDFTQGSSEWIVRGPQLGKFGNLRDNADDTGVRSPCNPAQLQINYQTRTTRTDSQPITQIPVDPAPGEGEWIFSTDLLVYPCFNSRQRRKEN</sequence>
<dbReference type="InterPro" id="IPR025649">
    <property type="entry name" value="DUF4360"/>
</dbReference>